<feature type="chain" id="PRO_5026670912" evidence="1">
    <location>
        <begin position="32"/>
        <end position="141"/>
    </location>
</feature>
<dbReference type="RefSeq" id="WP_161347888.1">
    <property type="nucleotide sequence ID" value="NZ_BMGW01000010.1"/>
</dbReference>
<dbReference type="PROSITE" id="PS51257">
    <property type="entry name" value="PROKAR_LIPOPROTEIN"/>
    <property type="match status" value="1"/>
</dbReference>
<organism evidence="2 3">
    <name type="scientific">Frigidibacter albus</name>
    <dbReference type="NCBI Taxonomy" id="1465486"/>
    <lineage>
        <taxon>Bacteria</taxon>
        <taxon>Pseudomonadati</taxon>
        <taxon>Pseudomonadota</taxon>
        <taxon>Alphaproteobacteria</taxon>
        <taxon>Rhodobacterales</taxon>
        <taxon>Paracoccaceae</taxon>
        <taxon>Frigidibacter</taxon>
    </lineage>
</organism>
<feature type="signal peptide" evidence="1">
    <location>
        <begin position="1"/>
        <end position="31"/>
    </location>
</feature>
<sequence>MMQRSPVVSTPTFAAGRIGALLALLALAGCAAQPAPCSSTAARDLRTLDTLIAESQQNLARGYAIGSSTGRGNTSVNFCMGNSTGNVGLSLCSGGNGARRSGPVAIDLDAERAKLESMLQQRPVLASRAAADAAACTSARG</sequence>
<evidence type="ECO:0000313" key="2">
    <source>
        <dbReference type="EMBL" id="MZQ90505.1"/>
    </source>
</evidence>
<accession>A0A6L8VJI9</accession>
<dbReference type="AlphaFoldDB" id="A0A6L8VJI9"/>
<dbReference type="Proteomes" id="UP000477083">
    <property type="component" value="Unassembled WGS sequence"/>
</dbReference>
<evidence type="ECO:0000256" key="1">
    <source>
        <dbReference type="SAM" id="SignalP"/>
    </source>
</evidence>
<evidence type="ECO:0000313" key="3">
    <source>
        <dbReference type="Proteomes" id="UP000477083"/>
    </source>
</evidence>
<proteinExistence type="predicted"/>
<protein>
    <submittedName>
        <fullName evidence="2">Uncharacterized protein</fullName>
    </submittedName>
</protein>
<dbReference type="EMBL" id="WWNR01000010">
    <property type="protein sequence ID" value="MZQ90505.1"/>
    <property type="molecule type" value="Genomic_DNA"/>
</dbReference>
<keyword evidence="3" id="KW-1185">Reference proteome</keyword>
<gene>
    <name evidence="2" type="ORF">GS660_15520</name>
</gene>
<dbReference type="OrthoDB" id="7875456at2"/>
<name>A0A6L8VJI9_9RHOB</name>
<keyword evidence="1" id="KW-0732">Signal</keyword>
<comment type="caution">
    <text evidence="2">The sequence shown here is derived from an EMBL/GenBank/DDBJ whole genome shotgun (WGS) entry which is preliminary data.</text>
</comment>
<reference evidence="2 3" key="1">
    <citation type="submission" date="2020-01" db="EMBL/GenBank/DDBJ databases">
        <title>Frigidibacter albus SP32T (=CGMCC 1.13995T).</title>
        <authorList>
            <person name="Liao X."/>
        </authorList>
    </citation>
    <scope>NUCLEOTIDE SEQUENCE [LARGE SCALE GENOMIC DNA]</scope>
    <source>
        <strain evidence="2 3">SP32</strain>
    </source>
</reference>